<evidence type="ECO:0000259" key="2">
    <source>
        <dbReference type="Pfam" id="PF07331"/>
    </source>
</evidence>
<sequence length="154" mass="16782">MQLRNKQDFWSGVMFVTLGAGFALKATSYSMGTAARMGPGYFPFWLGILMAILGAVILLTALRPKADETEVASFSFRILAIIIGAVVIFGFCLKPLGLIISLFLLVIISSLASHEHSWKVSLINAAFLVLLCWLSFVKGLGLIFPIWPAFLGLN</sequence>
<keyword evidence="1" id="KW-1133">Transmembrane helix</keyword>
<evidence type="ECO:0000256" key="1">
    <source>
        <dbReference type="SAM" id="Phobius"/>
    </source>
</evidence>
<feature type="transmembrane region" description="Helical" evidence="1">
    <location>
        <begin position="42"/>
        <end position="62"/>
    </location>
</feature>
<reference evidence="3 4" key="1">
    <citation type="submission" date="2018-03" db="EMBL/GenBank/DDBJ databases">
        <title>Genomic Encyclopedia of Type Strains, Phase III (KMG-III): the genomes of soil and plant-associated and newly described type strains.</title>
        <authorList>
            <person name="Whitman W."/>
        </authorList>
    </citation>
    <scope>NUCLEOTIDE SEQUENCE [LARGE SCALE GENOMIC DNA]</scope>
    <source>
        <strain evidence="3 4">MWH-P2sevCIIIb</strain>
    </source>
</reference>
<feature type="domain" description="DUF1468" evidence="2">
    <location>
        <begin position="10"/>
        <end position="145"/>
    </location>
</feature>
<evidence type="ECO:0000313" key="3">
    <source>
        <dbReference type="EMBL" id="PRY97854.1"/>
    </source>
</evidence>
<dbReference type="EMBL" id="PVTV01000013">
    <property type="protein sequence ID" value="PRY97854.1"/>
    <property type="molecule type" value="Genomic_DNA"/>
</dbReference>
<protein>
    <submittedName>
        <fullName evidence="3">Tripartite tricarboxylate transporter TctB family protein</fullName>
    </submittedName>
</protein>
<keyword evidence="1" id="KW-0812">Transmembrane</keyword>
<evidence type="ECO:0000313" key="4">
    <source>
        <dbReference type="Proteomes" id="UP000238308"/>
    </source>
</evidence>
<keyword evidence="4" id="KW-1185">Reference proteome</keyword>
<keyword evidence="1" id="KW-0472">Membrane</keyword>
<gene>
    <name evidence="3" type="ORF">BCM14_1564</name>
</gene>
<feature type="transmembrane region" description="Helical" evidence="1">
    <location>
        <begin position="125"/>
        <end position="147"/>
    </location>
</feature>
<dbReference type="AlphaFoldDB" id="A0A2T0XFY3"/>
<dbReference type="Proteomes" id="UP000238308">
    <property type="component" value="Unassembled WGS sequence"/>
</dbReference>
<name>A0A2T0XFY3_9BURK</name>
<feature type="transmembrane region" description="Helical" evidence="1">
    <location>
        <begin position="74"/>
        <end position="91"/>
    </location>
</feature>
<dbReference type="InterPro" id="IPR009936">
    <property type="entry name" value="DUF1468"/>
</dbReference>
<dbReference type="Pfam" id="PF07331">
    <property type="entry name" value="TctB"/>
    <property type="match status" value="1"/>
</dbReference>
<dbReference type="RefSeq" id="WP_106227732.1">
    <property type="nucleotide sequence ID" value="NZ_PVTV01000013.1"/>
</dbReference>
<organism evidence="3 4">
    <name type="scientific">Jezberella montanilacus</name>
    <dbReference type="NCBI Taxonomy" id="323426"/>
    <lineage>
        <taxon>Bacteria</taxon>
        <taxon>Pseudomonadati</taxon>
        <taxon>Pseudomonadota</taxon>
        <taxon>Betaproteobacteria</taxon>
        <taxon>Burkholderiales</taxon>
        <taxon>Alcaligenaceae</taxon>
        <taxon>Jezberella</taxon>
    </lineage>
</organism>
<comment type="caution">
    <text evidence="3">The sequence shown here is derived from an EMBL/GenBank/DDBJ whole genome shotgun (WGS) entry which is preliminary data.</text>
</comment>
<feature type="transmembrane region" description="Helical" evidence="1">
    <location>
        <begin position="12"/>
        <end position="30"/>
    </location>
</feature>
<accession>A0A2T0XFY3</accession>
<dbReference type="OrthoDB" id="7029611at2"/>
<feature type="transmembrane region" description="Helical" evidence="1">
    <location>
        <begin position="97"/>
        <end position="113"/>
    </location>
</feature>
<proteinExistence type="predicted"/>